<feature type="compositionally biased region" description="Polar residues" evidence="1">
    <location>
        <begin position="25"/>
        <end position="35"/>
    </location>
</feature>
<proteinExistence type="predicted"/>
<organism evidence="2 3">
    <name type="scientific">Phytophthora fragariae</name>
    <dbReference type="NCBI Taxonomy" id="53985"/>
    <lineage>
        <taxon>Eukaryota</taxon>
        <taxon>Sar</taxon>
        <taxon>Stramenopiles</taxon>
        <taxon>Oomycota</taxon>
        <taxon>Peronosporomycetes</taxon>
        <taxon>Peronosporales</taxon>
        <taxon>Peronosporaceae</taxon>
        <taxon>Phytophthora</taxon>
    </lineage>
</organism>
<reference evidence="2 3" key="1">
    <citation type="submission" date="2018-09" db="EMBL/GenBank/DDBJ databases">
        <title>Genomic investigation of the strawberry pathogen Phytophthora fragariae indicates pathogenicity is determined by transcriptional variation in three key races.</title>
        <authorList>
            <person name="Adams T.M."/>
            <person name="Armitage A.D."/>
            <person name="Sobczyk M.K."/>
            <person name="Bates H.J."/>
            <person name="Dunwell J.M."/>
            <person name="Nellist C.F."/>
            <person name="Harrison R.J."/>
        </authorList>
    </citation>
    <scope>NUCLEOTIDE SEQUENCE [LARGE SCALE GENOMIC DNA]</scope>
    <source>
        <strain evidence="2 3">ONT-3</strain>
    </source>
</reference>
<feature type="region of interest" description="Disordered" evidence="1">
    <location>
        <begin position="1"/>
        <end position="35"/>
    </location>
</feature>
<evidence type="ECO:0000256" key="1">
    <source>
        <dbReference type="SAM" id="MobiDB-lite"/>
    </source>
</evidence>
<dbReference type="AlphaFoldDB" id="A0A6G0M1E6"/>
<feature type="compositionally biased region" description="Low complexity" evidence="1">
    <location>
        <begin position="141"/>
        <end position="164"/>
    </location>
</feature>
<accession>A0A6G0M1E6</accession>
<dbReference type="Proteomes" id="UP000488956">
    <property type="component" value="Unassembled WGS sequence"/>
</dbReference>
<name>A0A6G0M1E6_9STRA</name>
<comment type="caution">
    <text evidence="2">The sequence shown here is derived from an EMBL/GenBank/DDBJ whole genome shotgun (WGS) entry which is preliminary data.</text>
</comment>
<sequence>MAASRSARGKAKRRLATDDEEGESHQASQDGATPTTISVTAPEMEQTSFDPCAEFQTCIVVRLGARNTRILERACLQVDGYDWRVRATLHSWVHNHRLSEDVFNQYSRLRVNLPDDVADQVNQMLSLTESTESTIKSAQSNAESAESTIESAESVESAPESTESLVHAPVVEPHPATTVVLSR</sequence>
<evidence type="ECO:0000313" key="2">
    <source>
        <dbReference type="EMBL" id="KAE9138465.1"/>
    </source>
</evidence>
<gene>
    <name evidence="2" type="ORF">PF010_g965</name>
</gene>
<evidence type="ECO:0000313" key="3">
    <source>
        <dbReference type="Proteomes" id="UP000488956"/>
    </source>
</evidence>
<dbReference type="EMBL" id="QXFX01000022">
    <property type="protein sequence ID" value="KAE9138465.1"/>
    <property type="molecule type" value="Genomic_DNA"/>
</dbReference>
<protein>
    <submittedName>
        <fullName evidence="2">Uncharacterized protein</fullName>
    </submittedName>
</protein>
<feature type="region of interest" description="Disordered" evidence="1">
    <location>
        <begin position="141"/>
        <end position="168"/>
    </location>
</feature>